<organism evidence="7 8">
    <name type="scientific">Kosmotoga arenicorallina S304</name>
    <dbReference type="NCBI Taxonomy" id="1453497"/>
    <lineage>
        <taxon>Bacteria</taxon>
        <taxon>Thermotogati</taxon>
        <taxon>Thermotogota</taxon>
        <taxon>Thermotogae</taxon>
        <taxon>Kosmotogales</taxon>
        <taxon>Kosmotogaceae</taxon>
        <taxon>Kosmotoga</taxon>
    </lineage>
</organism>
<name>A0A176K0L0_9BACT</name>
<protein>
    <submittedName>
        <fullName evidence="7">Amine oxidase</fullName>
    </submittedName>
</protein>
<feature type="domain" description="Amine oxidase" evidence="6">
    <location>
        <begin position="15"/>
        <end position="527"/>
    </location>
</feature>
<dbReference type="EMBL" id="JFHK01000015">
    <property type="protein sequence ID" value="OAA30081.1"/>
    <property type="molecule type" value="Genomic_DNA"/>
</dbReference>
<evidence type="ECO:0000259" key="6">
    <source>
        <dbReference type="Pfam" id="PF01593"/>
    </source>
</evidence>
<dbReference type="OrthoDB" id="9814556at2"/>
<comment type="caution">
    <text evidence="7">The sequence shown here is derived from an EMBL/GenBank/DDBJ whole genome shotgun (WGS) entry which is preliminary data.</text>
</comment>
<dbReference type="InterPro" id="IPR052206">
    <property type="entry name" value="Retinol_saturase"/>
</dbReference>
<dbReference type="InterPro" id="IPR002937">
    <property type="entry name" value="Amino_oxidase"/>
</dbReference>
<dbReference type="Proteomes" id="UP000077339">
    <property type="component" value="Unassembled WGS sequence"/>
</dbReference>
<keyword evidence="2" id="KW-0732">Signal</keyword>
<evidence type="ECO:0000313" key="7">
    <source>
        <dbReference type="EMBL" id="OAA30081.1"/>
    </source>
</evidence>
<evidence type="ECO:0000313" key="8">
    <source>
        <dbReference type="Proteomes" id="UP000077339"/>
    </source>
</evidence>
<dbReference type="SUPFAM" id="SSF51905">
    <property type="entry name" value="FAD/NAD(P)-binding domain"/>
    <property type="match status" value="1"/>
</dbReference>
<sequence length="536" mass="60641">MSKKKYDTIVVGGGIAGLTSAAYLARSKKKVLLIEKNETCGGLVNTFEHNGFYFDAGVRALEDAGIIFPMLNDLDISLETVKSPVSVGIEKEVLNIEGIDSLMDYRDLLVRMYPQSEKEVDSIIKIIRKVMKYMDVLYGIENPMFKDLKRDTGFVFKTLLPWLPRFLLTLGKINKMNVPVESYLEKIIENTSLRDIIAQHFFKNTPAFFALSYFSLYLDYFYPKGGVGKLAEVVKDKVIEYGGEILTGTRITEVFADRCQIRDENGNFYEYNSLVWAADLKTFYSITKTANLDPRTKDKFEEAKRQFLNCRGGDSVFSVFLEVDEPLESFRKIAYGHFFYTPSRTGLGETHKRELNLLLGNWKDKGKEEVLNWVDKFLNLNTYEISIPGLKDPQMVPKGKTGVIISLLAEYDLFEKVRKDGWYDEFKSELEKRIVKVISNSIYPMLKEKVTASFSFSPLSIQERVGTSEGAITGWAFEKHMPVINKIASAGKAVLTPIPNIFQAGQWAYSPAGVPMSILTGKIAAEKATKIGKSKF</sequence>
<keyword evidence="5" id="KW-0520">NAD</keyword>
<dbReference type="RefSeq" id="WP_068347739.1">
    <property type="nucleotide sequence ID" value="NZ_JFHK01000015.1"/>
</dbReference>
<dbReference type="Pfam" id="PF01593">
    <property type="entry name" value="Amino_oxidase"/>
    <property type="match status" value="1"/>
</dbReference>
<gene>
    <name evidence="7" type="ORF">AT15_00785</name>
</gene>
<keyword evidence="1" id="KW-0285">Flavoprotein</keyword>
<dbReference type="PANTHER" id="PTHR46091:SF3">
    <property type="entry name" value="AMINE OXIDASE DOMAIN-CONTAINING PROTEIN"/>
    <property type="match status" value="1"/>
</dbReference>
<dbReference type="Gene3D" id="3.50.50.60">
    <property type="entry name" value="FAD/NAD(P)-binding domain"/>
    <property type="match status" value="2"/>
</dbReference>
<evidence type="ECO:0000256" key="3">
    <source>
        <dbReference type="ARBA" id="ARBA00022827"/>
    </source>
</evidence>
<accession>A0A176K0L0</accession>
<proteinExistence type="predicted"/>
<keyword evidence="3" id="KW-0274">FAD</keyword>
<reference evidence="7 8" key="1">
    <citation type="submission" date="2014-02" db="EMBL/GenBank/DDBJ databases">
        <title>Kosmotoga genome sequencing.</title>
        <authorList>
            <person name="Pollo S.M."/>
            <person name="Charchuk R."/>
            <person name="Nesbo C.L."/>
        </authorList>
    </citation>
    <scope>NUCLEOTIDE SEQUENCE [LARGE SCALE GENOMIC DNA]</scope>
    <source>
        <strain evidence="7 8">S304</strain>
    </source>
</reference>
<dbReference type="PANTHER" id="PTHR46091">
    <property type="entry name" value="BLR7054 PROTEIN"/>
    <property type="match status" value="1"/>
</dbReference>
<keyword evidence="8" id="KW-1185">Reference proteome</keyword>
<evidence type="ECO:0000256" key="1">
    <source>
        <dbReference type="ARBA" id="ARBA00022630"/>
    </source>
</evidence>
<dbReference type="STRING" id="1453497.AT15_00785"/>
<evidence type="ECO:0000256" key="2">
    <source>
        <dbReference type="ARBA" id="ARBA00022729"/>
    </source>
</evidence>
<dbReference type="InterPro" id="IPR036188">
    <property type="entry name" value="FAD/NAD-bd_sf"/>
</dbReference>
<dbReference type="PATRIC" id="fig|1453497.3.peg.167"/>
<evidence type="ECO:0000256" key="4">
    <source>
        <dbReference type="ARBA" id="ARBA00022857"/>
    </source>
</evidence>
<dbReference type="GO" id="GO:0016491">
    <property type="term" value="F:oxidoreductase activity"/>
    <property type="evidence" value="ECO:0007669"/>
    <property type="project" value="InterPro"/>
</dbReference>
<keyword evidence="4" id="KW-0521">NADP</keyword>
<dbReference type="AlphaFoldDB" id="A0A176K0L0"/>
<evidence type="ECO:0000256" key="5">
    <source>
        <dbReference type="ARBA" id="ARBA00023027"/>
    </source>
</evidence>